<evidence type="ECO:0000256" key="3">
    <source>
        <dbReference type="ARBA" id="ARBA00022692"/>
    </source>
</evidence>
<keyword evidence="4 6" id="KW-1133">Transmembrane helix</keyword>
<keyword evidence="2" id="KW-1003">Cell membrane</keyword>
<dbReference type="GO" id="GO:0015171">
    <property type="term" value="F:amino acid transmembrane transporter activity"/>
    <property type="evidence" value="ECO:0007669"/>
    <property type="project" value="TreeGrafter"/>
</dbReference>
<evidence type="ECO:0000313" key="8">
    <source>
        <dbReference type="Proteomes" id="UP001156870"/>
    </source>
</evidence>
<keyword evidence="8" id="KW-1185">Reference proteome</keyword>
<sequence length="262" mass="28230">MELLIFQVLISETLTILGIFNVIDILGLGLGSIEGVNEFGSVIGSNSVDSNIGTSNNEVISNSALSLAHLASLFAFCISMTLTPGPNNIMLTASGLNFGYRRTVPHLLGICTGVACLNLMVALGLGSIFSIYPVLHTVLKIVGAVFLLWFAFKIATASQVNEQKDIAKPFTFIQAATFQFVNPKAWTMSITAISTFSFPEPYFLESCLLIIGCYALIGFPCCSLWTFAGVHIRRLLNSPFRHRVFNGCMGLATAACAVWIVS</sequence>
<feature type="transmembrane region" description="Helical" evidence="6">
    <location>
        <begin position="172"/>
        <end position="196"/>
    </location>
</feature>
<feature type="transmembrane region" description="Helical" evidence="6">
    <location>
        <begin position="104"/>
        <end position="125"/>
    </location>
</feature>
<proteinExistence type="predicted"/>
<dbReference type="AlphaFoldDB" id="A0AA37T4W1"/>
<comment type="subcellular location">
    <subcellularLocation>
        <location evidence="1">Cell membrane</location>
        <topology evidence="1">Multi-pass membrane protein</topology>
    </subcellularLocation>
</comment>
<dbReference type="GO" id="GO:0033228">
    <property type="term" value="P:cysteine export across plasma membrane"/>
    <property type="evidence" value="ECO:0007669"/>
    <property type="project" value="TreeGrafter"/>
</dbReference>
<evidence type="ECO:0000256" key="4">
    <source>
        <dbReference type="ARBA" id="ARBA00022989"/>
    </source>
</evidence>
<comment type="caution">
    <text evidence="7">The sequence shown here is derived from an EMBL/GenBank/DDBJ whole genome shotgun (WGS) entry which is preliminary data.</text>
</comment>
<dbReference type="PANTHER" id="PTHR30086">
    <property type="entry name" value="ARGININE EXPORTER PROTEIN ARGO"/>
    <property type="match status" value="1"/>
</dbReference>
<feature type="transmembrane region" description="Helical" evidence="6">
    <location>
        <begin position="131"/>
        <end position="152"/>
    </location>
</feature>
<evidence type="ECO:0000256" key="6">
    <source>
        <dbReference type="SAM" id="Phobius"/>
    </source>
</evidence>
<evidence type="ECO:0000256" key="2">
    <source>
        <dbReference type="ARBA" id="ARBA00022475"/>
    </source>
</evidence>
<feature type="transmembrane region" description="Helical" evidence="6">
    <location>
        <begin position="244"/>
        <end position="261"/>
    </location>
</feature>
<dbReference type="PANTHER" id="PTHR30086:SF20">
    <property type="entry name" value="ARGININE EXPORTER PROTEIN ARGO-RELATED"/>
    <property type="match status" value="1"/>
</dbReference>
<accession>A0AA37T4W1</accession>
<evidence type="ECO:0008006" key="9">
    <source>
        <dbReference type="Google" id="ProtNLM"/>
    </source>
</evidence>
<evidence type="ECO:0000256" key="5">
    <source>
        <dbReference type="ARBA" id="ARBA00023136"/>
    </source>
</evidence>
<evidence type="ECO:0000313" key="7">
    <source>
        <dbReference type="EMBL" id="GLS24311.1"/>
    </source>
</evidence>
<feature type="transmembrane region" description="Helical" evidence="6">
    <location>
        <begin position="64"/>
        <end position="83"/>
    </location>
</feature>
<keyword evidence="5 6" id="KW-0472">Membrane</keyword>
<dbReference type="Proteomes" id="UP001156870">
    <property type="component" value="Unassembled WGS sequence"/>
</dbReference>
<dbReference type="GO" id="GO:0005886">
    <property type="term" value="C:plasma membrane"/>
    <property type="evidence" value="ECO:0007669"/>
    <property type="project" value="UniProtKB-SubCell"/>
</dbReference>
<dbReference type="InterPro" id="IPR001123">
    <property type="entry name" value="LeuE-type"/>
</dbReference>
<reference evidence="7 8" key="1">
    <citation type="journal article" date="2014" name="Int. J. Syst. Evol. Microbiol.">
        <title>Complete genome sequence of Corynebacterium casei LMG S-19264T (=DSM 44701T), isolated from a smear-ripened cheese.</title>
        <authorList>
            <consortium name="US DOE Joint Genome Institute (JGI-PGF)"/>
            <person name="Walter F."/>
            <person name="Albersmeier A."/>
            <person name="Kalinowski J."/>
            <person name="Ruckert C."/>
        </authorList>
    </citation>
    <scope>NUCLEOTIDE SEQUENCE [LARGE SCALE GENOMIC DNA]</scope>
    <source>
        <strain evidence="7 8">NBRC 110095</strain>
    </source>
</reference>
<feature type="transmembrane region" description="Helical" evidence="6">
    <location>
        <begin position="208"/>
        <end position="232"/>
    </location>
</feature>
<name>A0AA37T4W1_9GAMM</name>
<gene>
    <name evidence="7" type="ORF">GCM10007877_00220</name>
</gene>
<keyword evidence="3 6" id="KW-0812">Transmembrane</keyword>
<dbReference type="RefSeq" id="WP_232595251.1">
    <property type="nucleotide sequence ID" value="NZ_BSPD01000001.1"/>
</dbReference>
<dbReference type="Pfam" id="PF01810">
    <property type="entry name" value="LysE"/>
    <property type="match status" value="1"/>
</dbReference>
<protein>
    <recommendedName>
        <fullName evidence="9">LysE family translocator</fullName>
    </recommendedName>
</protein>
<organism evidence="7 8">
    <name type="scientific">Marinibactrum halimedae</name>
    <dbReference type="NCBI Taxonomy" id="1444977"/>
    <lineage>
        <taxon>Bacteria</taxon>
        <taxon>Pseudomonadati</taxon>
        <taxon>Pseudomonadota</taxon>
        <taxon>Gammaproteobacteria</taxon>
        <taxon>Cellvibrionales</taxon>
        <taxon>Cellvibrionaceae</taxon>
        <taxon>Marinibactrum</taxon>
    </lineage>
</organism>
<dbReference type="EMBL" id="BSPD01000001">
    <property type="protein sequence ID" value="GLS24311.1"/>
    <property type="molecule type" value="Genomic_DNA"/>
</dbReference>
<evidence type="ECO:0000256" key="1">
    <source>
        <dbReference type="ARBA" id="ARBA00004651"/>
    </source>
</evidence>